<accession>A0A1Z5TPR2</accession>
<feature type="transmembrane region" description="Helical" evidence="3">
    <location>
        <begin position="531"/>
        <end position="552"/>
    </location>
</feature>
<dbReference type="AlphaFoldDB" id="A0A1Z5TPR2"/>
<keyword evidence="1" id="KW-0560">Oxidoreductase</keyword>
<keyword evidence="3" id="KW-0812">Transmembrane</keyword>
<dbReference type="PANTHER" id="PTHR10696:SF56">
    <property type="entry name" value="TAUD_TFDA-LIKE DOMAIN-CONTAINING PROTEIN"/>
    <property type="match status" value="1"/>
</dbReference>
<feature type="transmembrane region" description="Helical" evidence="3">
    <location>
        <begin position="488"/>
        <end position="511"/>
    </location>
</feature>
<dbReference type="InterPro" id="IPR003819">
    <property type="entry name" value="TauD/TfdA-like"/>
</dbReference>
<dbReference type="Proteomes" id="UP000194280">
    <property type="component" value="Unassembled WGS sequence"/>
</dbReference>
<feature type="transmembrane region" description="Helical" evidence="3">
    <location>
        <begin position="572"/>
        <end position="599"/>
    </location>
</feature>
<dbReference type="InterPro" id="IPR050411">
    <property type="entry name" value="AlphaKG_dependent_hydroxylases"/>
</dbReference>
<dbReference type="PANTHER" id="PTHR10696">
    <property type="entry name" value="GAMMA-BUTYROBETAINE HYDROXYLASE-RELATED"/>
    <property type="match status" value="1"/>
</dbReference>
<dbReference type="VEuPathDB" id="FungiDB:BTJ68_02083"/>
<keyword evidence="2" id="KW-0045">Antibiotic biosynthesis</keyword>
<dbReference type="OrthoDB" id="272271at2759"/>
<feature type="domain" description="TauD/TfdA-like" evidence="4">
    <location>
        <begin position="95"/>
        <end position="340"/>
    </location>
</feature>
<dbReference type="Pfam" id="PF02668">
    <property type="entry name" value="TauD"/>
    <property type="match status" value="1"/>
</dbReference>
<comment type="caution">
    <text evidence="5">The sequence shown here is derived from an EMBL/GenBank/DDBJ whole genome shotgun (WGS) entry which is preliminary data.</text>
</comment>
<gene>
    <name evidence="5" type="ORF">BTJ68_02083</name>
</gene>
<keyword evidence="3" id="KW-1133">Transmembrane helix</keyword>
<evidence type="ECO:0000256" key="1">
    <source>
        <dbReference type="ARBA" id="ARBA00023002"/>
    </source>
</evidence>
<evidence type="ECO:0000256" key="3">
    <source>
        <dbReference type="SAM" id="Phobius"/>
    </source>
</evidence>
<dbReference type="EMBL" id="MUNK01000014">
    <property type="protein sequence ID" value="OTA37983.1"/>
    <property type="molecule type" value="Genomic_DNA"/>
</dbReference>
<reference evidence="5 6" key="1">
    <citation type="submission" date="2017-01" db="EMBL/GenBank/DDBJ databases">
        <title>The recent genome duplication of the halophilic yeast Hortaea werneckii: insights from long-read sequencing.</title>
        <authorList>
            <person name="Sinha S."/>
            <person name="Flibotte S."/>
            <person name="Neira M."/>
            <person name="Lenassi M."/>
            <person name="Gostincar C."/>
            <person name="Stajich J.E."/>
            <person name="Nislow C.E."/>
        </authorList>
    </citation>
    <scope>NUCLEOTIDE SEQUENCE [LARGE SCALE GENOMIC DNA]</scope>
    <source>
        <strain evidence="5 6">EXF-2000</strain>
    </source>
</reference>
<proteinExistence type="predicted"/>
<dbReference type="SUPFAM" id="SSF51197">
    <property type="entry name" value="Clavaminate synthase-like"/>
    <property type="match status" value="1"/>
</dbReference>
<evidence type="ECO:0000256" key="2">
    <source>
        <dbReference type="ARBA" id="ARBA00023194"/>
    </source>
</evidence>
<dbReference type="Gene3D" id="3.60.130.10">
    <property type="entry name" value="Clavaminate synthase-like"/>
    <property type="match status" value="1"/>
</dbReference>
<keyword evidence="6" id="KW-1185">Reference proteome</keyword>
<dbReference type="GO" id="GO:0016491">
    <property type="term" value="F:oxidoreductase activity"/>
    <property type="evidence" value="ECO:0007669"/>
    <property type="project" value="UniProtKB-KW"/>
</dbReference>
<evidence type="ECO:0000259" key="4">
    <source>
        <dbReference type="Pfam" id="PF02668"/>
    </source>
</evidence>
<feature type="transmembrane region" description="Helical" evidence="3">
    <location>
        <begin position="341"/>
        <end position="361"/>
    </location>
</feature>
<protein>
    <recommendedName>
        <fullName evidence="4">TauD/TfdA-like domain-containing protein</fullName>
    </recommendedName>
</protein>
<sequence>MSPSIAISPTQEAATADTPVVSKAIFPDGIKTSGQHGPIFSRIRAYEDFPKHITGPTVWKAEDYRDHPERWTHIFSDEEIRELERSTDDFMASGAPLTGITKDNFPLPTLSLLLATIRREILNGKGFILFKGIPVQRWGLEKSAVAYMGLGTYFGHFVSQNGRGHVLGHVKDLGEDPTRPDKVRIYRTNAKQFFHTDGTDLVGLLCMAKSLEGGESDIASTHHVFNTLQQEHPDVVETLCTPNWYFDRKGEVSEGQDPWYKSAILFMEHDPAGGAPRVWSKFDPMNVNSLARFNSGPDARIPPVSDAQKRALQILDDTCQRLALHMILDPGDIQFLCNMHAVFALDVITAAIALVFLGLATKPTFQRLIERRLSVADRSHATPLKTSLGTYLFLYPGLFCFFLAYVFYFVQDVLKTAGSGIQYNGDLELGGRRPSGTNGYEHSIAVLSYATSLASILFTTLINGGVWIYSNHVTSNSTGISEPGWKSIIWNTFIMLAILCSGIAAWGLGISGINDTVSWSERVHNDEATKIVFVVYRCIVIAASISVSVEVIRRYILVRNNSGKNSRDRPHLARFATVVVPLIWLRNIFIIYDIVLIFVNTSGWSTDSILASLFLLIIFGQFANLTILGMILYGAWQTGKTVNIFSSDA</sequence>
<evidence type="ECO:0000313" key="6">
    <source>
        <dbReference type="Proteomes" id="UP000194280"/>
    </source>
</evidence>
<keyword evidence="3" id="KW-0472">Membrane</keyword>
<dbReference type="STRING" id="1157616.A0A1Z5TPR2"/>
<name>A0A1Z5TPR2_HORWE</name>
<feature type="transmembrane region" description="Helical" evidence="3">
    <location>
        <begin position="444"/>
        <end position="468"/>
    </location>
</feature>
<dbReference type="InParanoid" id="A0A1Z5TPR2"/>
<feature type="transmembrane region" description="Helical" evidence="3">
    <location>
        <begin position="611"/>
        <end position="636"/>
    </location>
</feature>
<evidence type="ECO:0000313" key="5">
    <source>
        <dbReference type="EMBL" id="OTA37983.1"/>
    </source>
</evidence>
<dbReference type="InterPro" id="IPR042098">
    <property type="entry name" value="TauD-like_sf"/>
</dbReference>
<feature type="transmembrane region" description="Helical" evidence="3">
    <location>
        <begin position="388"/>
        <end position="410"/>
    </location>
</feature>
<organism evidence="5 6">
    <name type="scientific">Hortaea werneckii EXF-2000</name>
    <dbReference type="NCBI Taxonomy" id="1157616"/>
    <lineage>
        <taxon>Eukaryota</taxon>
        <taxon>Fungi</taxon>
        <taxon>Dikarya</taxon>
        <taxon>Ascomycota</taxon>
        <taxon>Pezizomycotina</taxon>
        <taxon>Dothideomycetes</taxon>
        <taxon>Dothideomycetidae</taxon>
        <taxon>Mycosphaerellales</taxon>
        <taxon>Teratosphaeriaceae</taxon>
        <taxon>Hortaea</taxon>
    </lineage>
</organism>
<dbReference type="GO" id="GO:0017000">
    <property type="term" value="P:antibiotic biosynthetic process"/>
    <property type="evidence" value="ECO:0007669"/>
    <property type="project" value="UniProtKB-KW"/>
</dbReference>